<reference evidence="2" key="1">
    <citation type="journal article" date="2023" name="G3 (Bethesda)">
        <title>Genome assembly and association tests identify interacting loci associated with vigor, precocity, and sex in interspecific pistachio rootstocks.</title>
        <authorList>
            <person name="Palmer W."/>
            <person name="Jacygrad E."/>
            <person name="Sagayaradj S."/>
            <person name="Cavanaugh K."/>
            <person name="Han R."/>
            <person name="Bertier L."/>
            <person name="Beede B."/>
            <person name="Kafkas S."/>
            <person name="Golino D."/>
            <person name="Preece J."/>
            <person name="Michelmore R."/>
        </authorList>
    </citation>
    <scope>NUCLEOTIDE SEQUENCE [LARGE SCALE GENOMIC DNA]</scope>
</reference>
<protein>
    <submittedName>
        <fullName evidence="1">Uncharacterized protein</fullName>
    </submittedName>
</protein>
<name>A0ACC1BFL1_9ROSI</name>
<dbReference type="Proteomes" id="UP001164250">
    <property type="component" value="Chromosome 5"/>
</dbReference>
<organism evidence="1 2">
    <name type="scientific">Pistacia atlantica</name>
    <dbReference type="NCBI Taxonomy" id="434234"/>
    <lineage>
        <taxon>Eukaryota</taxon>
        <taxon>Viridiplantae</taxon>
        <taxon>Streptophyta</taxon>
        <taxon>Embryophyta</taxon>
        <taxon>Tracheophyta</taxon>
        <taxon>Spermatophyta</taxon>
        <taxon>Magnoliopsida</taxon>
        <taxon>eudicotyledons</taxon>
        <taxon>Gunneridae</taxon>
        <taxon>Pentapetalae</taxon>
        <taxon>rosids</taxon>
        <taxon>malvids</taxon>
        <taxon>Sapindales</taxon>
        <taxon>Anacardiaceae</taxon>
        <taxon>Pistacia</taxon>
    </lineage>
</organism>
<dbReference type="EMBL" id="CM047901">
    <property type="protein sequence ID" value="KAJ0097639.1"/>
    <property type="molecule type" value="Genomic_DNA"/>
</dbReference>
<sequence>MEKRQQELQFLGFSGVFKESFKIIFSKPRLFTQITLTLILPLSILSQLHQYFIYSISSKGFLHWILWEFSYYLVILIPSLLSTSAIVCAVTFVYTAKDVTFKKIRGMLPKMWKRVMITSALSFAIEFCYKSFIARVKNEIVRPLFPDLHQAVNATDIDKTKFFIGTIIVLSYVAGSAYIRIIQNLATVVSIIEDLSGKKARMKSKNLIKGKIGVAVFLWLVLGICSDIIDDRIYNRFLGPDGGFNWRNGIGIGIPSLILLQSLVSLLDFVVYTVIYFSCKSHEVARRVLTTQSHQNNFKSLWWSVLDPLME</sequence>
<accession>A0ACC1BFL1</accession>
<evidence type="ECO:0000313" key="2">
    <source>
        <dbReference type="Proteomes" id="UP001164250"/>
    </source>
</evidence>
<gene>
    <name evidence="1" type="ORF">Patl1_27951</name>
</gene>
<comment type="caution">
    <text evidence="1">The sequence shown here is derived from an EMBL/GenBank/DDBJ whole genome shotgun (WGS) entry which is preliminary data.</text>
</comment>
<keyword evidence="2" id="KW-1185">Reference proteome</keyword>
<proteinExistence type="predicted"/>
<evidence type="ECO:0000313" key="1">
    <source>
        <dbReference type="EMBL" id="KAJ0097639.1"/>
    </source>
</evidence>